<keyword evidence="2" id="KW-1185">Reference proteome</keyword>
<dbReference type="RefSeq" id="WP_345572825.1">
    <property type="nucleotide sequence ID" value="NZ_BAABDQ010000033.1"/>
</dbReference>
<accession>A0ABP6Z4D0</accession>
<evidence type="ECO:0000313" key="1">
    <source>
        <dbReference type="EMBL" id="GAA3598422.1"/>
    </source>
</evidence>
<gene>
    <name evidence="1" type="ORF">GCM10022419_097380</name>
</gene>
<reference evidence="2" key="1">
    <citation type="journal article" date="2019" name="Int. J. Syst. Evol. Microbiol.">
        <title>The Global Catalogue of Microorganisms (GCM) 10K type strain sequencing project: providing services to taxonomists for standard genome sequencing and annotation.</title>
        <authorList>
            <consortium name="The Broad Institute Genomics Platform"/>
            <consortium name="The Broad Institute Genome Sequencing Center for Infectious Disease"/>
            <person name="Wu L."/>
            <person name="Ma J."/>
        </authorList>
    </citation>
    <scope>NUCLEOTIDE SEQUENCE [LARGE SCALE GENOMIC DNA]</scope>
    <source>
        <strain evidence="2">JCM 17326</strain>
    </source>
</reference>
<comment type="caution">
    <text evidence="1">The sequence shown here is derived from an EMBL/GenBank/DDBJ whole genome shotgun (WGS) entry which is preliminary data.</text>
</comment>
<dbReference type="Proteomes" id="UP001500630">
    <property type="component" value="Unassembled WGS sequence"/>
</dbReference>
<proteinExistence type="predicted"/>
<evidence type="ECO:0000313" key="2">
    <source>
        <dbReference type="Proteomes" id="UP001500630"/>
    </source>
</evidence>
<organism evidence="1 2">
    <name type="scientific">Nonomuraea rosea</name>
    <dbReference type="NCBI Taxonomy" id="638574"/>
    <lineage>
        <taxon>Bacteria</taxon>
        <taxon>Bacillati</taxon>
        <taxon>Actinomycetota</taxon>
        <taxon>Actinomycetes</taxon>
        <taxon>Streptosporangiales</taxon>
        <taxon>Streptosporangiaceae</taxon>
        <taxon>Nonomuraea</taxon>
    </lineage>
</organism>
<protein>
    <recommendedName>
        <fullName evidence="3">MftR C-terminal domain-containing protein</fullName>
    </recommendedName>
</protein>
<dbReference type="EMBL" id="BAABDQ010000033">
    <property type="protein sequence ID" value="GAA3598422.1"/>
    <property type="molecule type" value="Genomic_DNA"/>
</dbReference>
<name>A0ABP6Z4D0_9ACTN</name>
<dbReference type="Gene3D" id="1.10.357.10">
    <property type="entry name" value="Tetracycline Repressor, domain 2"/>
    <property type="match status" value="1"/>
</dbReference>
<evidence type="ECO:0008006" key="3">
    <source>
        <dbReference type="Google" id="ProtNLM"/>
    </source>
</evidence>
<sequence length="115" mass="12388">MRDREAGRSIPHALREHILARAIDVAAFPHTAAVTSMIESTPALRDYARRMWPRHEAALAAEAGVPEDDLTCAAFARFALEAAHLIHGHPAPGQAAEAIFALLEHGWTTVHPGTG</sequence>